<comment type="caution">
    <text evidence="2">The sequence shown here is derived from an EMBL/GenBank/DDBJ whole genome shotgun (WGS) entry which is preliminary data.</text>
</comment>
<gene>
    <name evidence="2" type="ORF">G4H13_42855</name>
</gene>
<dbReference type="InterPro" id="IPR036291">
    <property type="entry name" value="NAD(P)-bd_dom_sf"/>
</dbReference>
<evidence type="ECO:0000259" key="1">
    <source>
        <dbReference type="SMART" id="SM00829"/>
    </source>
</evidence>
<dbReference type="PANTHER" id="PTHR43677:SF3">
    <property type="entry name" value="PROSTAGLANDIN REDUCTASE 3"/>
    <property type="match status" value="1"/>
</dbReference>
<dbReference type="InterPro" id="IPR011032">
    <property type="entry name" value="GroES-like_sf"/>
</dbReference>
<dbReference type="InterPro" id="IPR013149">
    <property type="entry name" value="ADH-like_C"/>
</dbReference>
<dbReference type="PANTHER" id="PTHR43677">
    <property type="entry name" value="SHORT-CHAIN DEHYDROGENASE/REDUCTASE"/>
    <property type="match status" value="1"/>
</dbReference>
<dbReference type="InterPro" id="IPR002364">
    <property type="entry name" value="Quin_OxRdtase/zeta-crystal_CS"/>
</dbReference>
<protein>
    <submittedName>
        <fullName evidence="2">NADP-dependent oxidoreductase</fullName>
    </submittedName>
</protein>
<dbReference type="GO" id="GO:0016491">
    <property type="term" value="F:oxidoreductase activity"/>
    <property type="evidence" value="ECO:0007669"/>
    <property type="project" value="InterPro"/>
</dbReference>
<dbReference type="SUPFAM" id="SSF51735">
    <property type="entry name" value="NAD(P)-binding Rossmann-fold domains"/>
    <property type="match status" value="1"/>
</dbReference>
<organism evidence="2 3">
    <name type="scientific">Streptomyces rhizosphaericus</name>
    <dbReference type="NCBI Taxonomy" id="114699"/>
    <lineage>
        <taxon>Bacteria</taxon>
        <taxon>Bacillati</taxon>
        <taxon>Actinomycetota</taxon>
        <taxon>Actinomycetes</taxon>
        <taxon>Kitasatosporales</taxon>
        <taxon>Streptomycetaceae</taxon>
        <taxon>Streptomyces</taxon>
        <taxon>Streptomyces violaceusniger group</taxon>
    </lineage>
</organism>
<dbReference type="Pfam" id="PF00107">
    <property type="entry name" value="ADH_zinc_N"/>
    <property type="match status" value="1"/>
</dbReference>
<dbReference type="RefSeq" id="WP_164436105.1">
    <property type="nucleotide sequence ID" value="NZ_JAAIKT010000096.1"/>
</dbReference>
<dbReference type="InterPro" id="IPR020843">
    <property type="entry name" value="ER"/>
</dbReference>
<dbReference type="Gene3D" id="3.90.180.10">
    <property type="entry name" value="Medium-chain alcohol dehydrogenases, catalytic domain"/>
    <property type="match status" value="1"/>
</dbReference>
<dbReference type="AlphaFoldDB" id="A0A6G4AU02"/>
<evidence type="ECO:0000313" key="3">
    <source>
        <dbReference type="Proteomes" id="UP000476310"/>
    </source>
</evidence>
<dbReference type="InterPro" id="IPR051397">
    <property type="entry name" value="Zn-ADH-like_protein"/>
</dbReference>
<dbReference type="SUPFAM" id="SSF50129">
    <property type="entry name" value="GroES-like"/>
    <property type="match status" value="1"/>
</dbReference>
<dbReference type="Proteomes" id="UP000476310">
    <property type="component" value="Unassembled WGS sequence"/>
</dbReference>
<proteinExistence type="predicted"/>
<dbReference type="EMBL" id="JAAIKT010000096">
    <property type="protein sequence ID" value="NEW76893.1"/>
    <property type="molecule type" value="Genomic_DNA"/>
</dbReference>
<keyword evidence="3" id="KW-1185">Reference proteome</keyword>
<feature type="domain" description="Enoyl reductase (ER)" evidence="1">
    <location>
        <begin position="21"/>
        <end position="335"/>
    </location>
</feature>
<sequence>MNARALPTTVEEIRLAAHVASELRPEHFETVRVPLRRAGVGQVLVRNLLLRVAAVTRTLMAPERVLPMAPYRPGRALGGAALGQVVEAPGTGLRPGELVRHDYGWQQYALLPSASVRRVDPARWPDPAACLSQGFVGWLAVDRTGVRAGDTVLVTGAAGGVGTVAGQFARLRGAGRLIGTTSARWKAERLRRELGFDAVLVRGQGPIAEQLRAAAPEGVDVLVDTVGGEQFEAALSCARRGARCAVVGAVGRQAGGGTRAQATLDTLAMFSGGISVQGLTVRDHQASAARWEAEFSAGLREGRLRFPHVRLAGLGQAPGALLDLLAGRHLGTVLVETHW</sequence>
<dbReference type="PROSITE" id="PS01162">
    <property type="entry name" value="QOR_ZETA_CRYSTAL"/>
    <property type="match status" value="1"/>
</dbReference>
<evidence type="ECO:0000313" key="2">
    <source>
        <dbReference type="EMBL" id="NEW76893.1"/>
    </source>
</evidence>
<dbReference type="GO" id="GO:0008270">
    <property type="term" value="F:zinc ion binding"/>
    <property type="evidence" value="ECO:0007669"/>
    <property type="project" value="InterPro"/>
</dbReference>
<accession>A0A6G4AU02</accession>
<dbReference type="Gene3D" id="3.40.50.720">
    <property type="entry name" value="NAD(P)-binding Rossmann-like Domain"/>
    <property type="match status" value="1"/>
</dbReference>
<dbReference type="Pfam" id="PF16884">
    <property type="entry name" value="ADH_N_2"/>
    <property type="match status" value="1"/>
</dbReference>
<name>A0A6G4AU02_9ACTN</name>
<dbReference type="SMART" id="SM00829">
    <property type="entry name" value="PKS_ER"/>
    <property type="match status" value="1"/>
</dbReference>
<reference evidence="2" key="1">
    <citation type="submission" date="2020-02" db="EMBL/GenBank/DDBJ databases">
        <title>A new Streptomyces sp. for controlling soil-borne diseases.</title>
        <authorList>
            <person name="Li X."/>
            <person name="Tian Y."/>
            <person name="Gao K."/>
        </authorList>
    </citation>
    <scope>NUCLEOTIDE SEQUENCE [LARGE SCALE GENOMIC DNA]</scope>
    <source>
        <strain evidence="2">0250</strain>
    </source>
</reference>
<dbReference type="InterPro" id="IPR041694">
    <property type="entry name" value="ADH_N_2"/>
</dbReference>
<dbReference type="CDD" id="cd05288">
    <property type="entry name" value="PGDH"/>
    <property type="match status" value="1"/>
</dbReference>